<dbReference type="OrthoDB" id="3561782at2759"/>
<dbReference type="EMBL" id="FJOG01000019">
    <property type="protein sequence ID" value="CZR61832.1"/>
    <property type="molecule type" value="Genomic_DNA"/>
</dbReference>
<feature type="transmembrane region" description="Helical" evidence="1">
    <location>
        <begin position="107"/>
        <end position="130"/>
    </location>
</feature>
<evidence type="ECO:0000313" key="2">
    <source>
        <dbReference type="EMBL" id="CZR61832.1"/>
    </source>
</evidence>
<sequence>MRAFTSLVGTVVAAFTAAQTTYPACASFSIITASLSTAFTFSYSTPTIGIGWFLTTATVKKAGNGATTTRTSVLSAGAATATSGGSSQSGELTSSGSNGGLSACAKAGIGIGATVGGLLFICLIVLAFVYGRRSGRDKKKPEAPPSAPPERVDAYGKVELGGDSKSGFAVATAMVPVDVQQLNGEEKAESENRRRAKDLENGVIRESAVSPVATETHEVGGAERYELEALRREAGVRYELG</sequence>
<evidence type="ECO:0000313" key="3">
    <source>
        <dbReference type="Proteomes" id="UP000184330"/>
    </source>
</evidence>
<reference evidence="2 3" key="1">
    <citation type="submission" date="2016-03" db="EMBL/GenBank/DDBJ databases">
        <authorList>
            <person name="Ploux O."/>
        </authorList>
    </citation>
    <scope>NUCLEOTIDE SEQUENCE [LARGE SCALE GENOMIC DNA]</scope>
    <source>
        <strain evidence="2 3">UAMH 11012</strain>
    </source>
</reference>
<dbReference type="AlphaFoldDB" id="A0A1L7X9Z4"/>
<keyword evidence="3" id="KW-1185">Reference proteome</keyword>
<organism evidence="2 3">
    <name type="scientific">Phialocephala subalpina</name>
    <dbReference type="NCBI Taxonomy" id="576137"/>
    <lineage>
        <taxon>Eukaryota</taxon>
        <taxon>Fungi</taxon>
        <taxon>Dikarya</taxon>
        <taxon>Ascomycota</taxon>
        <taxon>Pezizomycotina</taxon>
        <taxon>Leotiomycetes</taxon>
        <taxon>Helotiales</taxon>
        <taxon>Mollisiaceae</taxon>
        <taxon>Phialocephala</taxon>
        <taxon>Phialocephala fortinii species complex</taxon>
    </lineage>
</organism>
<name>A0A1L7X9Z4_9HELO</name>
<gene>
    <name evidence="2" type="ORF">PAC_11729</name>
</gene>
<proteinExistence type="predicted"/>
<accession>A0A1L7X9Z4</accession>
<keyword evidence="1" id="KW-0472">Membrane</keyword>
<protein>
    <submittedName>
        <fullName evidence="2">Uncharacterized protein</fullName>
    </submittedName>
</protein>
<dbReference type="Proteomes" id="UP000184330">
    <property type="component" value="Unassembled WGS sequence"/>
</dbReference>
<keyword evidence="1" id="KW-0812">Transmembrane</keyword>
<evidence type="ECO:0000256" key="1">
    <source>
        <dbReference type="SAM" id="Phobius"/>
    </source>
</evidence>
<keyword evidence="1" id="KW-1133">Transmembrane helix</keyword>